<keyword evidence="5" id="KW-0175">Coiled coil</keyword>
<dbReference type="Proteomes" id="UP000187059">
    <property type="component" value="Chromosome"/>
</dbReference>
<dbReference type="GO" id="GO:0004888">
    <property type="term" value="F:transmembrane signaling receptor activity"/>
    <property type="evidence" value="ECO:0007669"/>
    <property type="project" value="InterPro"/>
</dbReference>
<comment type="similarity">
    <text evidence="3">Belongs to the methyl-accepting chemotaxis (MCP) protein family.</text>
</comment>
<dbReference type="FunFam" id="1.10.287.950:FF:000001">
    <property type="entry name" value="Methyl-accepting chemotaxis sensory transducer"/>
    <property type="match status" value="1"/>
</dbReference>
<dbReference type="PROSITE" id="PS50111">
    <property type="entry name" value="CHEMOTAXIS_TRANSDUC_2"/>
    <property type="match status" value="1"/>
</dbReference>
<dbReference type="SUPFAM" id="SSF58104">
    <property type="entry name" value="Methyl-accepting chemotaxis protein (MCP) signaling domain"/>
    <property type="match status" value="1"/>
</dbReference>
<dbReference type="SUPFAM" id="SSF55785">
    <property type="entry name" value="PYP-like sensor domain (PAS domain)"/>
    <property type="match status" value="1"/>
</dbReference>
<dbReference type="CDD" id="cd06225">
    <property type="entry name" value="HAMP"/>
    <property type="match status" value="1"/>
</dbReference>
<evidence type="ECO:0000259" key="8">
    <source>
        <dbReference type="PROSITE" id="PS50113"/>
    </source>
</evidence>
<accession>A0A1P8UXT8</accession>
<dbReference type="InterPro" id="IPR004090">
    <property type="entry name" value="Chemotax_Me-accpt_rcpt"/>
</dbReference>
<proteinExistence type="inferred from homology"/>
<dbReference type="AlphaFoldDB" id="A0A1P8UXT8"/>
<evidence type="ECO:0000259" key="6">
    <source>
        <dbReference type="PROSITE" id="PS50111"/>
    </source>
</evidence>
<dbReference type="CDD" id="cd00130">
    <property type="entry name" value="PAS"/>
    <property type="match status" value="1"/>
</dbReference>
<dbReference type="STRING" id="1250539.Ga0080574_TMP3866"/>
<dbReference type="Gene3D" id="3.30.450.20">
    <property type="entry name" value="PAS domain"/>
    <property type="match status" value="1"/>
</dbReference>
<dbReference type="GO" id="GO:0016020">
    <property type="term" value="C:membrane"/>
    <property type="evidence" value="ECO:0007669"/>
    <property type="project" value="UniProtKB-SubCell"/>
</dbReference>
<evidence type="ECO:0000256" key="4">
    <source>
        <dbReference type="PROSITE-ProRule" id="PRU00284"/>
    </source>
</evidence>
<dbReference type="PRINTS" id="PR00260">
    <property type="entry name" value="CHEMTRNSDUCR"/>
</dbReference>
<dbReference type="PROSITE" id="PS50885">
    <property type="entry name" value="HAMP"/>
    <property type="match status" value="1"/>
</dbReference>
<dbReference type="GO" id="GO:0007165">
    <property type="term" value="P:signal transduction"/>
    <property type="evidence" value="ECO:0007669"/>
    <property type="project" value="UniProtKB-KW"/>
</dbReference>
<reference evidence="10 11" key="1">
    <citation type="submission" date="2016-04" db="EMBL/GenBank/DDBJ databases">
        <title>Deep-sea bacteria in the southern Pacific.</title>
        <authorList>
            <person name="Tang K."/>
        </authorList>
    </citation>
    <scope>NUCLEOTIDE SEQUENCE [LARGE SCALE GENOMIC DNA]</scope>
    <source>
        <strain evidence="10 11">JLT2014</strain>
    </source>
</reference>
<name>A0A1P8UXT8_9RHOB</name>
<dbReference type="NCBIfam" id="TIGR00229">
    <property type="entry name" value="sensory_box"/>
    <property type="match status" value="1"/>
</dbReference>
<keyword evidence="2" id="KW-0145">Chemotaxis</keyword>
<feature type="domain" description="PAC" evidence="8">
    <location>
        <begin position="90"/>
        <end position="142"/>
    </location>
</feature>
<dbReference type="Gene3D" id="1.10.287.950">
    <property type="entry name" value="Methyl-accepting chemotaxis protein"/>
    <property type="match status" value="1"/>
</dbReference>
<dbReference type="SMART" id="SM00304">
    <property type="entry name" value="HAMP"/>
    <property type="match status" value="1"/>
</dbReference>
<keyword evidence="4" id="KW-0807">Transducer</keyword>
<feature type="domain" description="Methyl-accepting transducer" evidence="6">
    <location>
        <begin position="188"/>
        <end position="417"/>
    </location>
</feature>
<dbReference type="SMART" id="SM00283">
    <property type="entry name" value="MA"/>
    <property type="match status" value="1"/>
</dbReference>
<dbReference type="InterPro" id="IPR051310">
    <property type="entry name" value="MCP_chemotaxis"/>
</dbReference>
<dbReference type="InterPro" id="IPR000700">
    <property type="entry name" value="PAS-assoc_C"/>
</dbReference>
<evidence type="ECO:0000256" key="2">
    <source>
        <dbReference type="ARBA" id="ARBA00022500"/>
    </source>
</evidence>
<sequence>MRFFGRSKAPKAADVSGDEAILQIVERTQAVIHFAPDGTILQANENFLNALGYTADEVLGKPHSMFVQRKFRETAAYAQFWEDLRAGKFFADEFPRITKEDEVIWISATYAPVFDEAGNVVRITKIATEITRQREAIKELARGLAAMSDGDLSYRVEMSDADRLSELGDAYNVAVENIAKLITKVQAVSTTIDEIADQIGGNSDELSRRTETQAATLEETAAAVEELNANAKSAAEYAAEVGQEADDTKIAAEGSSKVVADVTAAMKRIETSSDSISQIISVIDDIAFQTNLLALNAGVEAARAGEAGRGFAVVASEVRSLAQRSAESAQEIKALISESGGHVKAGAELVDRASGELGNIFGGVERISDRIREVVHGLKEQTMTLGEINTAISQLDTVTQKNAAMVNETTEATRSLSRDSRTLSEGVRVFRVTGGGGSRSNWDAEALTGSAHREWSTSSAA</sequence>
<gene>
    <name evidence="10" type="ORF">Ga0080574_TMP3866</name>
</gene>
<dbReference type="InterPro" id="IPR035965">
    <property type="entry name" value="PAS-like_dom_sf"/>
</dbReference>
<dbReference type="EMBL" id="CP015093">
    <property type="protein sequence ID" value="APZ54200.1"/>
    <property type="molecule type" value="Genomic_DNA"/>
</dbReference>
<feature type="domain" description="HAMP" evidence="9">
    <location>
        <begin position="131"/>
        <end position="183"/>
    </location>
</feature>
<dbReference type="KEGG" id="paby:Ga0080574_TMP3866"/>
<dbReference type="Pfam" id="PF13426">
    <property type="entry name" value="PAS_9"/>
    <property type="match status" value="1"/>
</dbReference>
<comment type="subcellular location">
    <subcellularLocation>
        <location evidence="1">Membrane</location>
    </subcellularLocation>
</comment>
<dbReference type="PROSITE" id="PS50113">
    <property type="entry name" value="PAC"/>
    <property type="match status" value="1"/>
</dbReference>
<feature type="domain" description="PAS" evidence="7">
    <location>
        <begin position="17"/>
        <end position="61"/>
    </location>
</feature>
<keyword evidence="11" id="KW-1185">Reference proteome</keyword>
<evidence type="ECO:0000256" key="1">
    <source>
        <dbReference type="ARBA" id="ARBA00004370"/>
    </source>
</evidence>
<evidence type="ECO:0000313" key="11">
    <source>
        <dbReference type="Proteomes" id="UP000187059"/>
    </source>
</evidence>
<evidence type="ECO:0000256" key="5">
    <source>
        <dbReference type="SAM" id="Coils"/>
    </source>
</evidence>
<evidence type="ECO:0000259" key="9">
    <source>
        <dbReference type="PROSITE" id="PS50885"/>
    </source>
</evidence>
<dbReference type="Pfam" id="PF00015">
    <property type="entry name" value="MCPsignal"/>
    <property type="match status" value="1"/>
</dbReference>
<dbReference type="InterPro" id="IPR004089">
    <property type="entry name" value="MCPsignal_dom"/>
</dbReference>
<organism evidence="10 11">
    <name type="scientific">Salipiger abyssi</name>
    <dbReference type="NCBI Taxonomy" id="1250539"/>
    <lineage>
        <taxon>Bacteria</taxon>
        <taxon>Pseudomonadati</taxon>
        <taxon>Pseudomonadota</taxon>
        <taxon>Alphaproteobacteria</taxon>
        <taxon>Rhodobacterales</taxon>
        <taxon>Roseobacteraceae</taxon>
        <taxon>Salipiger</taxon>
    </lineage>
</organism>
<dbReference type="PANTHER" id="PTHR43531">
    <property type="entry name" value="PROTEIN ICFG"/>
    <property type="match status" value="1"/>
</dbReference>
<dbReference type="OrthoDB" id="9765776at2"/>
<dbReference type="GO" id="GO:0006935">
    <property type="term" value="P:chemotaxis"/>
    <property type="evidence" value="ECO:0007669"/>
    <property type="project" value="UniProtKB-KW"/>
</dbReference>
<protein>
    <submittedName>
        <fullName evidence="10">Methyl-accepting chemotaxis sensory transducer with Pas/Pac sensor</fullName>
    </submittedName>
</protein>
<dbReference type="PANTHER" id="PTHR43531:SF11">
    <property type="entry name" value="METHYL-ACCEPTING CHEMOTAXIS PROTEIN 3"/>
    <property type="match status" value="1"/>
</dbReference>
<evidence type="ECO:0000256" key="3">
    <source>
        <dbReference type="ARBA" id="ARBA00029447"/>
    </source>
</evidence>
<dbReference type="PROSITE" id="PS50112">
    <property type="entry name" value="PAS"/>
    <property type="match status" value="1"/>
</dbReference>
<evidence type="ECO:0000259" key="7">
    <source>
        <dbReference type="PROSITE" id="PS50112"/>
    </source>
</evidence>
<dbReference type="InterPro" id="IPR000014">
    <property type="entry name" value="PAS"/>
</dbReference>
<feature type="coiled-coil region" evidence="5">
    <location>
        <begin position="207"/>
        <end position="234"/>
    </location>
</feature>
<evidence type="ECO:0000313" key="10">
    <source>
        <dbReference type="EMBL" id="APZ54200.1"/>
    </source>
</evidence>
<dbReference type="InterPro" id="IPR003660">
    <property type="entry name" value="HAMP_dom"/>
</dbReference>